<organism evidence="2 3">
    <name type="scientific">Turicimonas muris</name>
    <dbReference type="NCBI Taxonomy" id="1796652"/>
    <lineage>
        <taxon>Bacteria</taxon>
        <taxon>Pseudomonadati</taxon>
        <taxon>Pseudomonadota</taxon>
        <taxon>Betaproteobacteria</taxon>
        <taxon>Burkholderiales</taxon>
        <taxon>Sutterellaceae</taxon>
        <taxon>Turicimonas</taxon>
    </lineage>
</organism>
<dbReference type="Gene3D" id="3.30.2310.20">
    <property type="entry name" value="RelE-like"/>
    <property type="match status" value="1"/>
</dbReference>
<dbReference type="GeneID" id="78362378"/>
<comment type="caution">
    <text evidence="2">The sequence shown here is derived from an EMBL/GenBank/DDBJ whole genome shotgun (WGS) entry which is preliminary data.</text>
</comment>
<dbReference type="Pfam" id="PF05016">
    <property type="entry name" value="ParE_toxin"/>
    <property type="match status" value="1"/>
</dbReference>
<keyword evidence="3" id="KW-1185">Reference proteome</keyword>
<dbReference type="InterPro" id="IPR035093">
    <property type="entry name" value="RelE/ParE_toxin_dom_sf"/>
</dbReference>
<evidence type="ECO:0000313" key="3">
    <source>
        <dbReference type="Proteomes" id="UP000214610"/>
    </source>
</evidence>
<protein>
    <submittedName>
        <fullName evidence="2">RelE/ParE family toxin</fullName>
    </submittedName>
</protein>
<dbReference type="InterPro" id="IPR007712">
    <property type="entry name" value="RelE/ParE_toxin"/>
</dbReference>
<dbReference type="SUPFAM" id="SSF143011">
    <property type="entry name" value="RelE-like"/>
    <property type="match status" value="1"/>
</dbReference>
<dbReference type="AlphaFoldDB" id="A0A227KR88"/>
<gene>
    <name evidence="2" type="ORF">ADH67_04205</name>
</gene>
<keyword evidence="1" id="KW-1277">Toxin-antitoxin system</keyword>
<accession>A0A227KR88</accession>
<dbReference type="EMBL" id="NHMP01000002">
    <property type="protein sequence ID" value="OXE50206.1"/>
    <property type="molecule type" value="Genomic_DNA"/>
</dbReference>
<proteinExistence type="predicted"/>
<sequence>MIFDIEISPEAQKDLSDIYEYISCGLLAPQAAAGQLQHLVQKISSLNTNPERYRAFDDESWKKLNLRIMPVDKYVVLYTVDLRAKQVSVIRVMFCARDLHKHLPSD</sequence>
<dbReference type="RefSeq" id="WP_066594603.1">
    <property type="nucleotide sequence ID" value="NZ_CAJTBZ010000027.1"/>
</dbReference>
<name>A0A227KR88_9BURK</name>
<dbReference type="Proteomes" id="UP000214610">
    <property type="component" value="Unassembled WGS sequence"/>
</dbReference>
<reference evidence="3" key="1">
    <citation type="submission" date="2017-05" db="EMBL/GenBank/DDBJ databases">
        <title>Improved OligoMM genomes.</title>
        <authorList>
            <person name="Garzetti D."/>
        </authorList>
    </citation>
    <scope>NUCLEOTIDE SEQUENCE [LARGE SCALE GENOMIC DNA]</scope>
    <source>
        <strain evidence="3">YL45</strain>
    </source>
</reference>
<evidence type="ECO:0000256" key="1">
    <source>
        <dbReference type="ARBA" id="ARBA00022649"/>
    </source>
</evidence>
<evidence type="ECO:0000313" key="2">
    <source>
        <dbReference type="EMBL" id="OXE50206.1"/>
    </source>
</evidence>